<proteinExistence type="inferred from homology"/>
<dbReference type="NCBIfam" id="NF004630">
    <property type="entry name" value="PRK05974.1"/>
    <property type="match status" value="1"/>
</dbReference>
<gene>
    <name evidence="6 7" type="primary">purS</name>
    <name evidence="7" type="ORF">rosag_38690</name>
</gene>
<keyword evidence="5 6" id="KW-0067">ATP-binding</keyword>
<evidence type="ECO:0000256" key="4">
    <source>
        <dbReference type="ARBA" id="ARBA00022755"/>
    </source>
</evidence>
<comment type="function">
    <text evidence="6">Part of the phosphoribosylformylglycinamidine synthase complex involved in the purines biosynthetic pathway. Catalyzes the ATP-dependent conversion of formylglycinamide ribonucleotide (FGAR) and glutamine to yield formylglycinamidine ribonucleotide (FGAM) and glutamate. The FGAM synthase complex is composed of three subunits. PurQ produces an ammonia molecule by converting glutamine to glutamate. PurL transfers the ammonia molecule to FGAR to form FGAM in an ATP-dependent manner. PurS interacts with PurQ and PurL and is thought to assist in the transfer of the ammonia molecule from PurQ to PurL.</text>
</comment>
<dbReference type="EMBL" id="BRXS01000006">
    <property type="protein sequence ID" value="GLC27356.1"/>
    <property type="molecule type" value="Genomic_DNA"/>
</dbReference>
<comment type="catalytic activity">
    <reaction evidence="6">
        <text>N(2)-formyl-N(1)-(5-phospho-beta-D-ribosyl)glycinamide + L-glutamine + ATP + H2O = 2-formamido-N(1)-(5-O-phospho-beta-D-ribosyl)acetamidine + L-glutamate + ADP + phosphate + H(+)</text>
        <dbReference type="Rhea" id="RHEA:17129"/>
        <dbReference type="ChEBI" id="CHEBI:15377"/>
        <dbReference type="ChEBI" id="CHEBI:15378"/>
        <dbReference type="ChEBI" id="CHEBI:29985"/>
        <dbReference type="ChEBI" id="CHEBI:30616"/>
        <dbReference type="ChEBI" id="CHEBI:43474"/>
        <dbReference type="ChEBI" id="CHEBI:58359"/>
        <dbReference type="ChEBI" id="CHEBI:147286"/>
        <dbReference type="ChEBI" id="CHEBI:147287"/>
        <dbReference type="ChEBI" id="CHEBI:456216"/>
        <dbReference type="EC" id="6.3.5.3"/>
    </reaction>
</comment>
<evidence type="ECO:0000256" key="1">
    <source>
        <dbReference type="ARBA" id="ARBA00022490"/>
    </source>
</evidence>
<protein>
    <recommendedName>
        <fullName evidence="6">Phosphoribosylformylglycinamidine synthase subunit PurS</fullName>
        <shortName evidence="6">FGAM synthase</shortName>
        <ecNumber evidence="6">6.3.5.3</ecNumber>
    </recommendedName>
    <alternativeName>
        <fullName evidence="6">Formylglycinamide ribonucleotide amidotransferase subunit III</fullName>
        <shortName evidence="6">FGAR amidotransferase III</shortName>
        <shortName evidence="6">FGAR-AT III</shortName>
    </alternativeName>
    <alternativeName>
        <fullName evidence="6">Phosphoribosylformylglycinamidine synthase subunit III</fullName>
    </alternativeName>
</protein>
<dbReference type="RefSeq" id="WP_284351797.1">
    <property type="nucleotide sequence ID" value="NZ_BRXS01000006.1"/>
</dbReference>
<dbReference type="AlphaFoldDB" id="A0AA37V822"/>
<comment type="subcellular location">
    <subcellularLocation>
        <location evidence="6">Cytoplasm</location>
    </subcellularLocation>
</comment>
<dbReference type="GO" id="GO:0004642">
    <property type="term" value="F:phosphoribosylformylglycinamidine synthase activity"/>
    <property type="evidence" value="ECO:0007669"/>
    <property type="project" value="UniProtKB-UniRule"/>
</dbReference>
<dbReference type="PANTHER" id="PTHR34696">
    <property type="entry name" value="PHOSPHORIBOSYLFORMYLGLYCINAMIDINE SYNTHASE SUBUNIT PURS"/>
    <property type="match status" value="1"/>
</dbReference>
<dbReference type="GO" id="GO:0006189">
    <property type="term" value="P:'de novo' IMP biosynthetic process"/>
    <property type="evidence" value="ECO:0007669"/>
    <property type="project" value="UniProtKB-UniRule"/>
</dbReference>
<dbReference type="GO" id="GO:0005524">
    <property type="term" value="F:ATP binding"/>
    <property type="evidence" value="ECO:0007669"/>
    <property type="project" value="UniProtKB-UniRule"/>
</dbReference>
<dbReference type="Proteomes" id="UP001161325">
    <property type="component" value="Unassembled WGS sequence"/>
</dbReference>
<keyword evidence="1 6" id="KW-0963">Cytoplasm</keyword>
<accession>A0AA37V822</accession>
<keyword evidence="4 6" id="KW-0658">Purine biosynthesis</keyword>
<evidence type="ECO:0000256" key="2">
    <source>
        <dbReference type="ARBA" id="ARBA00022598"/>
    </source>
</evidence>
<dbReference type="InterPro" id="IPR036604">
    <property type="entry name" value="PurS-like_sf"/>
</dbReference>
<organism evidence="7 8">
    <name type="scientific">Roseisolibacter agri</name>
    <dbReference type="NCBI Taxonomy" id="2014610"/>
    <lineage>
        <taxon>Bacteria</taxon>
        <taxon>Pseudomonadati</taxon>
        <taxon>Gemmatimonadota</taxon>
        <taxon>Gemmatimonadia</taxon>
        <taxon>Gemmatimonadales</taxon>
        <taxon>Gemmatimonadaceae</taxon>
        <taxon>Roseisolibacter</taxon>
    </lineage>
</organism>
<dbReference type="EC" id="6.3.5.3" evidence="6"/>
<sequence length="94" mass="10201">MPAYRIEIRVVPRRGILDPQGKAVADALHSLGFPEVTDVRVGRHVVVETRAASADEAQRRAAEMCERLLANPVTEDFEIEQVVEIAAVSAAAHG</sequence>
<dbReference type="GO" id="GO:0005737">
    <property type="term" value="C:cytoplasm"/>
    <property type="evidence" value="ECO:0007669"/>
    <property type="project" value="UniProtKB-SubCell"/>
</dbReference>
<keyword evidence="8" id="KW-1185">Reference proteome</keyword>
<dbReference type="Pfam" id="PF02700">
    <property type="entry name" value="PurS"/>
    <property type="match status" value="1"/>
</dbReference>
<evidence type="ECO:0000313" key="7">
    <source>
        <dbReference type="EMBL" id="GLC27356.1"/>
    </source>
</evidence>
<evidence type="ECO:0000313" key="8">
    <source>
        <dbReference type="Proteomes" id="UP001161325"/>
    </source>
</evidence>
<keyword evidence="3 6" id="KW-0547">Nucleotide-binding</keyword>
<evidence type="ECO:0000256" key="3">
    <source>
        <dbReference type="ARBA" id="ARBA00022741"/>
    </source>
</evidence>
<dbReference type="Gene3D" id="3.30.1280.10">
    <property type="entry name" value="Phosphoribosylformylglycinamidine synthase subunit PurS"/>
    <property type="match status" value="1"/>
</dbReference>
<evidence type="ECO:0000256" key="5">
    <source>
        <dbReference type="ARBA" id="ARBA00022840"/>
    </source>
</evidence>
<comment type="caution">
    <text evidence="7">The sequence shown here is derived from an EMBL/GenBank/DDBJ whole genome shotgun (WGS) entry which is preliminary data.</text>
</comment>
<dbReference type="InterPro" id="IPR003850">
    <property type="entry name" value="PurS"/>
</dbReference>
<dbReference type="SUPFAM" id="SSF82697">
    <property type="entry name" value="PurS-like"/>
    <property type="match status" value="1"/>
</dbReference>
<name>A0AA37V822_9BACT</name>
<comment type="subunit">
    <text evidence="6">Part of the FGAM synthase complex composed of 1 PurL, 1 PurQ and 2 PurS subunits.</text>
</comment>
<keyword evidence="2 6" id="KW-0436">Ligase</keyword>
<comment type="similarity">
    <text evidence="6">Belongs to the PurS family.</text>
</comment>
<comment type="pathway">
    <text evidence="6">Purine metabolism; IMP biosynthesis via de novo pathway; 5-amino-1-(5-phospho-D-ribosyl)imidazole from N(2)-formyl-N(1)-(5-phospho-D-ribosyl)glycinamide: step 1/2.</text>
</comment>
<dbReference type="PANTHER" id="PTHR34696:SF1">
    <property type="entry name" value="PHOSPHORIBOSYLFORMYLGLYCINAMIDINE SYNTHASE SUBUNIT PURS"/>
    <property type="match status" value="1"/>
</dbReference>
<evidence type="ECO:0000256" key="6">
    <source>
        <dbReference type="HAMAP-Rule" id="MF_01926"/>
    </source>
</evidence>
<dbReference type="NCBIfam" id="TIGR00302">
    <property type="entry name" value="phosphoribosylformylglycinamidine synthase subunit PurS"/>
    <property type="match status" value="1"/>
</dbReference>
<dbReference type="HAMAP" id="MF_01926">
    <property type="entry name" value="PurS"/>
    <property type="match status" value="1"/>
</dbReference>
<reference evidence="7" key="1">
    <citation type="submission" date="2022-08" db="EMBL/GenBank/DDBJ databases">
        <title>Draft genome sequencing of Roseisolibacter agri AW1220.</title>
        <authorList>
            <person name="Tobiishi Y."/>
            <person name="Tonouchi A."/>
        </authorList>
    </citation>
    <scope>NUCLEOTIDE SEQUENCE</scope>
    <source>
        <strain evidence="7">AW1220</strain>
    </source>
</reference>